<dbReference type="Proteomes" id="UP001597260">
    <property type="component" value="Unassembled WGS sequence"/>
</dbReference>
<gene>
    <name evidence="1" type="ORF">ACFQ4H_34300</name>
</gene>
<accession>A0ABW3YRN9</accession>
<name>A0ABW3YRN9_9ACTN</name>
<evidence type="ECO:0000313" key="2">
    <source>
        <dbReference type="Proteomes" id="UP001597260"/>
    </source>
</evidence>
<dbReference type="EMBL" id="JBHTMP010000126">
    <property type="protein sequence ID" value="MFD1326162.1"/>
    <property type="molecule type" value="Genomic_DNA"/>
</dbReference>
<protein>
    <recommendedName>
        <fullName evidence="3">Ribbon-helix-helix protein, copG family</fullName>
    </recommendedName>
</protein>
<evidence type="ECO:0000313" key="1">
    <source>
        <dbReference type="EMBL" id="MFD1326162.1"/>
    </source>
</evidence>
<reference evidence="2" key="1">
    <citation type="journal article" date="2019" name="Int. J. Syst. Evol. Microbiol.">
        <title>The Global Catalogue of Microorganisms (GCM) 10K type strain sequencing project: providing services to taxonomists for standard genome sequencing and annotation.</title>
        <authorList>
            <consortium name="The Broad Institute Genomics Platform"/>
            <consortium name="The Broad Institute Genome Sequencing Center for Infectious Disease"/>
            <person name="Wu L."/>
            <person name="Ma J."/>
        </authorList>
    </citation>
    <scope>NUCLEOTIDE SEQUENCE [LARGE SCALE GENOMIC DNA]</scope>
    <source>
        <strain evidence="2">JCM 31037</strain>
    </source>
</reference>
<evidence type="ECO:0008006" key="3">
    <source>
        <dbReference type="Google" id="ProtNLM"/>
    </source>
</evidence>
<sequence>MTEQEMINYLKDNDLSNLIRTGEPAEVTPPAAREIMAVRTVRLPTSVYDELLKVAEEQQIGTSVLMRQIIEQWVAARQAPYKAEAVVPVAELVEFLNRTARPAA</sequence>
<comment type="caution">
    <text evidence="1">The sequence shown here is derived from an EMBL/GenBank/DDBJ whole genome shotgun (WGS) entry which is preliminary data.</text>
</comment>
<organism evidence="1 2">
    <name type="scientific">Micromonospora sonneratiae</name>
    <dbReference type="NCBI Taxonomy" id="1184706"/>
    <lineage>
        <taxon>Bacteria</taxon>
        <taxon>Bacillati</taxon>
        <taxon>Actinomycetota</taxon>
        <taxon>Actinomycetes</taxon>
        <taxon>Micromonosporales</taxon>
        <taxon>Micromonosporaceae</taxon>
        <taxon>Micromonospora</taxon>
    </lineage>
</organism>
<keyword evidence="2" id="KW-1185">Reference proteome</keyword>
<proteinExistence type="predicted"/>